<sequence>MVAVAQHRQQFAEHVDRVHGLGIRSQAEQVGFDHGAGDHGYLVGEPLPVPRLVERFHEREHANHQVGAQADELRPDAADRRDDLPRFGIGQEHIRRGTVGIGAPHQAQRGDHAQRHGRPRTAELRPPRPVDALGNSAGVPLRLARPRHSLHHTPLVRDYR</sequence>
<evidence type="ECO:0000313" key="3">
    <source>
        <dbReference type="Proteomes" id="UP000589036"/>
    </source>
</evidence>
<gene>
    <name evidence="2" type="ORF">HDA32_005816</name>
</gene>
<feature type="compositionally biased region" description="Basic and acidic residues" evidence="1">
    <location>
        <begin position="71"/>
        <end position="85"/>
    </location>
</feature>
<organism evidence="2 3">
    <name type="scientific">Spinactinospora alkalitolerans</name>
    <dbReference type="NCBI Taxonomy" id="687207"/>
    <lineage>
        <taxon>Bacteria</taxon>
        <taxon>Bacillati</taxon>
        <taxon>Actinomycetota</taxon>
        <taxon>Actinomycetes</taxon>
        <taxon>Streptosporangiales</taxon>
        <taxon>Nocardiopsidaceae</taxon>
        <taxon>Spinactinospora</taxon>
    </lineage>
</organism>
<dbReference type="EMBL" id="JACCCC010000001">
    <property type="protein sequence ID" value="NYE50696.1"/>
    <property type="molecule type" value="Genomic_DNA"/>
</dbReference>
<protein>
    <submittedName>
        <fullName evidence="2">Uncharacterized protein</fullName>
    </submittedName>
</protein>
<feature type="compositionally biased region" description="Basic and acidic residues" evidence="1">
    <location>
        <begin position="108"/>
        <end position="128"/>
    </location>
</feature>
<comment type="caution">
    <text evidence="2">The sequence shown here is derived from an EMBL/GenBank/DDBJ whole genome shotgun (WGS) entry which is preliminary data.</text>
</comment>
<dbReference type="AlphaFoldDB" id="A0A852U1G2"/>
<accession>A0A852U1G2</accession>
<dbReference type="RefSeq" id="WP_246334525.1">
    <property type="nucleotide sequence ID" value="NZ_BAAAYY010000045.1"/>
</dbReference>
<evidence type="ECO:0000256" key="1">
    <source>
        <dbReference type="SAM" id="MobiDB-lite"/>
    </source>
</evidence>
<name>A0A852U1G2_9ACTN</name>
<evidence type="ECO:0000313" key="2">
    <source>
        <dbReference type="EMBL" id="NYE50696.1"/>
    </source>
</evidence>
<dbReference type="Proteomes" id="UP000589036">
    <property type="component" value="Unassembled WGS sequence"/>
</dbReference>
<proteinExistence type="predicted"/>
<keyword evidence="3" id="KW-1185">Reference proteome</keyword>
<reference evidence="2 3" key="1">
    <citation type="submission" date="2020-07" db="EMBL/GenBank/DDBJ databases">
        <title>Sequencing the genomes of 1000 actinobacteria strains.</title>
        <authorList>
            <person name="Klenk H.-P."/>
        </authorList>
    </citation>
    <scope>NUCLEOTIDE SEQUENCE [LARGE SCALE GENOMIC DNA]</scope>
    <source>
        <strain evidence="2 3">CXB654</strain>
    </source>
</reference>
<feature type="region of interest" description="Disordered" evidence="1">
    <location>
        <begin position="60"/>
        <end position="138"/>
    </location>
</feature>